<dbReference type="OrthoDB" id="9815923at2"/>
<keyword evidence="2" id="KW-1185">Reference proteome</keyword>
<evidence type="ECO:0000313" key="2">
    <source>
        <dbReference type="Proteomes" id="UP000184485"/>
    </source>
</evidence>
<organism evidence="1 2">
    <name type="scientific">Kaistia soli DSM 19436</name>
    <dbReference type="NCBI Taxonomy" id="1122133"/>
    <lineage>
        <taxon>Bacteria</taxon>
        <taxon>Pseudomonadati</taxon>
        <taxon>Pseudomonadota</taxon>
        <taxon>Alphaproteobacteria</taxon>
        <taxon>Hyphomicrobiales</taxon>
        <taxon>Kaistiaceae</taxon>
        <taxon>Kaistia</taxon>
    </lineage>
</organism>
<evidence type="ECO:0008006" key="3">
    <source>
        <dbReference type="Google" id="ProtNLM"/>
    </source>
</evidence>
<gene>
    <name evidence="1" type="ORF">SAMN02745157_1983</name>
</gene>
<dbReference type="STRING" id="1122133.SAMN02745157_1983"/>
<evidence type="ECO:0000313" key="1">
    <source>
        <dbReference type="EMBL" id="SHF24097.1"/>
    </source>
</evidence>
<accession>A0A1M5A1V9</accession>
<name>A0A1M5A1V9_9HYPH</name>
<dbReference type="AlphaFoldDB" id="A0A1M5A1V9"/>
<protein>
    <recommendedName>
        <fullName evidence="3">Glycosyl transferase family 2</fullName>
    </recommendedName>
</protein>
<dbReference type="Proteomes" id="UP000184485">
    <property type="component" value="Unassembled WGS sequence"/>
</dbReference>
<dbReference type="InterPro" id="IPR029044">
    <property type="entry name" value="Nucleotide-diphossugar_trans"/>
</dbReference>
<dbReference type="Gene3D" id="3.90.550.10">
    <property type="entry name" value="Spore Coat Polysaccharide Biosynthesis Protein SpsA, Chain A"/>
    <property type="match status" value="1"/>
</dbReference>
<reference evidence="1 2" key="1">
    <citation type="submission" date="2016-11" db="EMBL/GenBank/DDBJ databases">
        <authorList>
            <person name="Jaros S."/>
            <person name="Januszkiewicz K."/>
            <person name="Wedrychowicz H."/>
        </authorList>
    </citation>
    <scope>NUCLEOTIDE SEQUENCE [LARGE SCALE GENOMIC DNA]</scope>
    <source>
        <strain evidence="1 2">DSM 19436</strain>
    </source>
</reference>
<dbReference type="SUPFAM" id="SSF53448">
    <property type="entry name" value="Nucleotide-diphospho-sugar transferases"/>
    <property type="match status" value="1"/>
</dbReference>
<proteinExistence type="predicted"/>
<sequence length="295" mass="34632">MRVSGFTFIRNGSRLNYPFVESIRSALPICDEFVVAVGAGDDDTRERIVAIGDPKIRIVDTVWNPILVKRGFVLAQQKMIALYNCTGDWAFYIEGDEVLHEEDQAAVRAAMERHLDNPRVEALWFDYRHFYGDVNWITQTHSYYRREARIVRNTIRVTTTDSLYFLVMDKKKRGRYPRAASADARLFHYGNARSPLPMWHKRREMSQLYTANPETYPPPFHGITRQDAYTMDKRLIRRFEETHPAVMADWIAAQEGDPYEPQFGAHNLREWRNLMGVRLNRFLPIDFSKKHFKPV</sequence>
<dbReference type="EMBL" id="FQUP01000001">
    <property type="protein sequence ID" value="SHF24097.1"/>
    <property type="molecule type" value="Genomic_DNA"/>
</dbReference>